<name>A0A2W5UTC5_9CORY</name>
<evidence type="ECO:0000256" key="6">
    <source>
        <dbReference type="RuleBase" id="RU363041"/>
    </source>
</evidence>
<keyword evidence="6" id="KW-1003">Cell membrane</keyword>
<keyword evidence="5 6" id="KW-0472">Membrane</keyword>
<dbReference type="Proteomes" id="UP000249432">
    <property type="component" value="Unassembled WGS sequence"/>
</dbReference>
<dbReference type="EMBL" id="QFRA01000002">
    <property type="protein sequence ID" value="PZR06534.1"/>
    <property type="molecule type" value="Genomic_DNA"/>
</dbReference>
<comment type="caution">
    <text evidence="8">The sequence shown here is derived from an EMBL/GenBank/DDBJ whole genome shotgun (WGS) entry which is preliminary data.</text>
</comment>
<comment type="similarity">
    <text evidence="2 6">Belongs to the 4-toluene sulfonate uptake permease (TSUP) (TC 2.A.102) family.</text>
</comment>
<evidence type="ECO:0000256" key="1">
    <source>
        <dbReference type="ARBA" id="ARBA00004141"/>
    </source>
</evidence>
<dbReference type="InterPro" id="IPR002781">
    <property type="entry name" value="TM_pro_TauE-like"/>
</dbReference>
<dbReference type="InterPro" id="IPR051598">
    <property type="entry name" value="TSUP/Inactive_protease-like"/>
</dbReference>
<dbReference type="AlphaFoldDB" id="A0A2W5UTC5"/>
<protein>
    <recommendedName>
        <fullName evidence="6">Probable membrane transporter protein</fullName>
    </recommendedName>
</protein>
<feature type="transmembrane region" description="Helical" evidence="6">
    <location>
        <begin position="72"/>
        <end position="92"/>
    </location>
</feature>
<evidence type="ECO:0000256" key="5">
    <source>
        <dbReference type="ARBA" id="ARBA00023136"/>
    </source>
</evidence>
<reference evidence="8 9" key="1">
    <citation type="submission" date="2017-08" db="EMBL/GenBank/DDBJ databases">
        <title>Infants hospitalized years apart are colonized by the same room-sourced microbial strains.</title>
        <authorList>
            <person name="Brooks B."/>
            <person name="Olm M.R."/>
            <person name="Firek B.A."/>
            <person name="Baker R."/>
            <person name="Thomas B.C."/>
            <person name="Morowitz M.J."/>
            <person name="Banfield J.F."/>
        </authorList>
    </citation>
    <scope>NUCLEOTIDE SEQUENCE [LARGE SCALE GENOMIC DNA]</scope>
    <source>
        <strain evidence="8">S2_003_000_R1_3</strain>
    </source>
</reference>
<evidence type="ECO:0000313" key="9">
    <source>
        <dbReference type="Proteomes" id="UP000249432"/>
    </source>
</evidence>
<evidence type="ECO:0000256" key="3">
    <source>
        <dbReference type="ARBA" id="ARBA00022692"/>
    </source>
</evidence>
<feature type="transmembrane region" description="Helical" evidence="6">
    <location>
        <begin position="204"/>
        <end position="224"/>
    </location>
</feature>
<feature type="compositionally biased region" description="Polar residues" evidence="7">
    <location>
        <begin position="291"/>
        <end position="305"/>
    </location>
</feature>
<keyword evidence="4 6" id="KW-1133">Transmembrane helix</keyword>
<evidence type="ECO:0000256" key="2">
    <source>
        <dbReference type="ARBA" id="ARBA00009142"/>
    </source>
</evidence>
<gene>
    <name evidence="8" type="ORF">DI525_01870</name>
</gene>
<keyword evidence="3 6" id="KW-0812">Transmembrane</keyword>
<evidence type="ECO:0000256" key="7">
    <source>
        <dbReference type="SAM" id="MobiDB-lite"/>
    </source>
</evidence>
<feature type="transmembrane region" description="Helical" evidence="6">
    <location>
        <begin position="38"/>
        <end position="60"/>
    </location>
</feature>
<feature type="transmembrane region" description="Helical" evidence="6">
    <location>
        <begin position="172"/>
        <end position="192"/>
    </location>
</feature>
<dbReference type="PANTHER" id="PTHR43701">
    <property type="entry name" value="MEMBRANE TRANSPORTER PROTEIN MJ0441-RELATED"/>
    <property type="match status" value="1"/>
</dbReference>
<dbReference type="PANTHER" id="PTHR43701:SF12">
    <property type="entry name" value="MEMBRANE TRANSPORTER PROTEIN YTNM-RELATED"/>
    <property type="match status" value="1"/>
</dbReference>
<feature type="transmembrane region" description="Helical" evidence="6">
    <location>
        <begin position="104"/>
        <end position="124"/>
    </location>
</feature>
<feature type="transmembrane region" description="Helical" evidence="6">
    <location>
        <begin position="260"/>
        <end position="277"/>
    </location>
</feature>
<feature type="transmembrane region" description="Helical" evidence="6">
    <location>
        <begin position="231"/>
        <end position="254"/>
    </location>
</feature>
<dbReference type="GO" id="GO:0005886">
    <property type="term" value="C:plasma membrane"/>
    <property type="evidence" value="ECO:0007669"/>
    <property type="project" value="UniProtKB-SubCell"/>
</dbReference>
<proteinExistence type="inferred from homology"/>
<accession>A0A2W5UTC5</accession>
<comment type="subcellular location">
    <subcellularLocation>
        <location evidence="6">Cell membrane</location>
        <topology evidence="6">Multi-pass membrane protein</topology>
    </subcellularLocation>
    <subcellularLocation>
        <location evidence="1">Membrane</location>
        <topology evidence="1">Multi-pass membrane protein</topology>
    </subcellularLocation>
</comment>
<dbReference type="Pfam" id="PF01925">
    <property type="entry name" value="TauE"/>
    <property type="match status" value="1"/>
</dbReference>
<dbReference type="RefSeq" id="WP_303734099.1">
    <property type="nucleotide sequence ID" value="NZ_CAKZHK010000007.1"/>
</dbReference>
<evidence type="ECO:0000313" key="8">
    <source>
        <dbReference type="EMBL" id="PZR06534.1"/>
    </source>
</evidence>
<feature type="region of interest" description="Disordered" evidence="7">
    <location>
        <begin position="287"/>
        <end position="313"/>
    </location>
</feature>
<sequence>MEAIIIFLLIGVGAQLVKGSMGMAYGVTSTTLLVFTGVQAATASAIVHLVEVGTTLALGLSHWKMGNVDWKLALSLGAPGAFGAFIGARVLGQASASAARPLTAAILVTLGTFIVLRFIGLVTIQAKTVWGPKRLGTLGLVVGGLDATGGGGWGTMTTSTLMAAGKREPRRIVGTVLAAQFLVATAATLGFIPVLSREVEHHAAPALGLFIGGIVTAPFAAWLAGKVNASVLGGAVGVLLVGLNVKVLLDALGVGHASQWEAVVLAAGFGMIAGNWARQYAQSQEEKSRSSRYSTLNDAGSCSESSSRDPRPVVHAETCGAEVIKTGPSDVAAEQASASASGARCL</sequence>
<organism evidence="8 9">
    <name type="scientific">Corynebacterium kroppenstedtii</name>
    <dbReference type="NCBI Taxonomy" id="161879"/>
    <lineage>
        <taxon>Bacteria</taxon>
        <taxon>Bacillati</taxon>
        <taxon>Actinomycetota</taxon>
        <taxon>Actinomycetes</taxon>
        <taxon>Mycobacteriales</taxon>
        <taxon>Corynebacteriaceae</taxon>
        <taxon>Corynebacterium</taxon>
    </lineage>
</organism>
<evidence type="ECO:0000256" key="4">
    <source>
        <dbReference type="ARBA" id="ARBA00022989"/>
    </source>
</evidence>